<dbReference type="Pfam" id="PF01400">
    <property type="entry name" value="Astacin"/>
    <property type="match status" value="1"/>
</dbReference>
<dbReference type="InterPro" id="IPR024079">
    <property type="entry name" value="MetalloPept_cat_dom_sf"/>
</dbReference>
<dbReference type="InterPro" id="IPR001506">
    <property type="entry name" value="Peptidase_M12A"/>
</dbReference>
<comment type="caution">
    <text evidence="4">The sequence shown here is derived from an EMBL/GenBank/DDBJ whole genome shotgun (WGS) entry which is preliminary data.</text>
</comment>
<dbReference type="GO" id="GO:0006508">
    <property type="term" value="P:proteolysis"/>
    <property type="evidence" value="ECO:0007669"/>
    <property type="project" value="InterPro"/>
</dbReference>
<dbReference type="Proteomes" id="UP001153954">
    <property type="component" value="Unassembled WGS sequence"/>
</dbReference>
<dbReference type="GO" id="GO:0004222">
    <property type="term" value="F:metalloendopeptidase activity"/>
    <property type="evidence" value="ECO:0007669"/>
    <property type="project" value="InterPro"/>
</dbReference>
<comment type="cofactor">
    <cofactor evidence="1">
        <name>Zn(2+)</name>
        <dbReference type="ChEBI" id="CHEBI:29105"/>
    </cofactor>
</comment>
<organism evidence="4 5">
    <name type="scientific">Euphydryas editha</name>
    <name type="common">Edith's checkerspot</name>
    <dbReference type="NCBI Taxonomy" id="104508"/>
    <lineage>
        <taxon>Eukaryota</taxon>
        <taxon>Metazoa</taxon>
        <taxon>Ecdysozoa</taxon>
        <taxon>Arthropoda</taxon>
        <taxon>Hexapoda</taxon>
        <taxon>Insecta</taxon>
        <taxon>Pterygota</taxon>
        <taxon>Neoptera</taxon>
        <taxon>Endopterygota</taxon>
        <taxon>Lepidoptera</taxon>
        <taxon>Glossata</taxon>
        <taxon>Ditrysia</taxon>
        <taxon>Papilionoidea</taxon>
        <taxon>Nymphalidae</taxon>
        <taxon>Nymphalinae</taxon>
        <taxon>Euphydryas</taxon>
    </lineage>
</organism>
<dbReference type="EMBL" id="CAKOGL010000001">
    <property type="protein sequence ID" value="CAH2083451.1"/>
    <property type="molecule type" value="Genomic_DNA"/>
</dbReference>
<dbReference type="AlphaFoldDB" id="A0AAU9TDN0"/>
<dbReference type="SUPFAM" id="SSF55486">
    <property type="entry name" value="Metalloproteases ('zincins'), catalytic domain"/>
    <property type="match status" value="1"/>
</dbReference>
<feature type="domain" description="Peptidase M12A" evidence="3">
    <location>
        <begin position="1"/>
        <end position="132"/>
    </location>
</feature>
<dbReference type="PROSITE" id="PS51864">
    <property type="entry name" value="ASTACIN"/>
    <property type="match status" value="1"/>
</dbReference>
<reference evidence="4" key="1">
    <citation type="submission" date="2022-03" db="EMBL/GenBank/DDBJ databases">
        <authorList>
            <person name="Tunstrom K."/>
        </authorList>
    </citation>
    <scope>NUCLEOTIDE SEQUENCE</scope>
</reference>
<sequence length="132" mass="15238">MAKEHFVFWPNGTIPFYVNPNHFAKEQSLAIMSTLSNFMIKTCLKFIPVVFEPPQNRHVMVFENPRGIRKCTISTVGHAKEDVHRITLGYDCLKSPQIDMLVMKALGFPFEHNRASRDIFIDVQFENIEPGK</sequence>
<dbReference type="PANTHER" id="PTHR10127:SF850">
    <property type="entry name" value="METALLOENDOPEPTIDASE"/>
    <property type="match status" value="1"/>
</dbReference>
<protein>
    <recommendedName>
        <fullName evidence="3">Peptidase M12A domain-containing protein</fullName>
    </recommendedName>
</protein>
<evidence type="ECO:0000313" key="4">
    <source>
        <dbReference type="EMBL" id="CAH2083451.1"/>
    </source>
</evidence>
<gene>
    <name evidence="4" type="ORF">EEDITHA_LOCUS147</name>
</gene>
<keyword evidence="5" id="KW-1185">Reference proteome</keyword>
<proteinExistence type="predicted"/>
<dbReference type="PANTHER" id="PTHR10127">
    <property type="entry name" value="DISCOIDIN, CUB, EGF, LAMININ , AND ZINC METALLOPROTEASE DOMAIN CONTAINING"/>
    <property type="match status" value="1"/>
</dbReference>
<accession>A0AAU9TDN0</accession>
<evidence type="ECO:0000256" key="1">
    <source>
        <dbReference type="ARBA" id="ARBA00001947"/>
    </source>
</evidence>
<evidence type="ECO:0000313" key="5">
    <source>
        <dbReference type="Proteomes" id="UP001153954"/>
    </source>
</evidence>
<comment type="caution">
    <text evidence="2">Lacks conserved residue(s) required for the propagation of feature annotation.</text>
</comment>
<evidence type="ECO:0000259" key="3">
    <source>
        <dbReference type="PROSITE" id="PS51864"/>
    </source>
</evidence>
<evidence type="ECO:0000256" key="2">
    <source>
        <dbReference type="PROSITE-ProRule" id="PRU01211"/>
    </source>
</evidence>
<dbReference type="Gene3D" id="3.40.390.10">
    <property type="entry name" value="Collagenase (Catalytic Domain)"/>
    <property type="match status" value="1"/>
</dbReference>
<name>A0AAU9TDN0_EUPED</name>